<evidence type="ECO:0000313" key="1">
    <source>
        <dbReference type="EMBL" id="KAH3842356.1"/>
    </source>
</evidence>
<evidence type="ECO:0000313" key="3">
    <source>
        <dbReference type="Proteomes" id="UP000828390"/>
    </source>
</evidence>
<reference evidence="2" key="2">
    <citation type="submission" date="2020-11" db="EMBL/GenBank/DDBJ databases">
        <authorList>
            <person name="McCartney M.A."/>
            <person name="Auch B."/>
            <person name="Kono T."/>
            <person name="Mallez S."/>
            <person name="Becker A."/>
            <person name="Gohl D.M."/>
            <person name="Silverstein K.A.T."/>
            <person name="Koren S."/>
            <person name="Bechman K.B."/>
            <person name="Herman A."/>
            <person name="Abrahante J.E."/>
            <person name="Garbe J."/>
        </authorList>
    </citation>
    <scope>NUCLEOTIDE SEQUENCE</scope>
    <source>
        <strain evidence="2">Duluth1</strain>
        <tissue evidence="2">Whole animal</tissue>
    </source>
</reference>
<keyword evidence="3" id="KW-1185">Reference proteome</keyword>
<dbReference type="Proteomes" id="UP000828390">
    <property type="component" value="Unassembled WGS sequence"/>
</dbReference>
<dbReference type="EMBL" id="JAIWYP010000004">
    <property type="protein sequence ID" value="KAH3842356.1"/>
    <property type="molecule type" value="Genomic_DNA"/>
</dbReference>
<comment type="caution">
    <text evidence="2">The sequence shown here is derived from an EMBL/GenBank/DDBJ whole genome shotgun (WGS) entry which is preliminary data.</text>
</comment>
<gene>
    <name evidence="1" type="ORF">DPMN_115853</name>
    <name evidence="2" type="ORF">DPMN_115875</name>
</gene>
<protein>
    <submittedName>
        <fullName evidence="2">Uncharacterized protein</fullName>
    </submittedName>
</protein>
<organism evidence="2 3">
    <name type="scientific">Dreissena polymorpha</name>
    <name type="common">Zebra mussel</name>
    <name type="synonym">Mytilus polymorpha</name>
    <dbReference type="NCBI Taxonomy" id="45954"/>
    <lineage>
        <taxon>Eukaryota</taxon>
        <taxon>Metazoa</taxon>
        <taxon>Spiralia</taxon>
        <taxon>Lophotrochozoa</taxon>
        <taxon>Mollusca</taxon>
        <taxon>Bivalvia</taxon>
        <taxon>Autobranchia</taxon>
        <taxon>Heteroconchia</taxon>
        <taxon>Euheterodonta</taxon>
        <taxon>Imparidentia</taxon>
        <taxon>Neoheterodontei</taxon>
        <taxon>Myida</taxon>
        <taxon>Dreissenoidea</taxon>
        <taxon>Dreissenidae</taxon>
        <taxon>Dreissena</taxon>
    </lineage>
</organism>
<reference evidence="2" key="1">
    <citation type="journal article" date="2019" name="bioRxiv">
        <title>The Genome of the Zebra Mussel, Dreissena polymorpha: A Resource for Invasive Species Research.</title>
        <authorList>
            <person name="McCartney M.A."/>
            <person name="Auch B."/>
            <person name="Kono T."/>
            <person name="Mallez S."/>
            <person name="Zhang Y."/>
            <person name="Obille A."/>
            <person name="Becker A."/>
            <person name="Abrahante J.E."/>
            <person name="Garbe J."/>
            <person name="Badalamenti J.P."/>
            <person name="Herman A."/>
            <person name="Mangelson H."/>
            <person name="Liachko I."/>
            <person name="Sullivan S."/>
            <person name="Sone E.D."/>
            <person name="Koren S."/>
            <person name="Silverstein K.A.T."/>
            <person name="Beckman K.B."/>
            <person name="Gohl D.M."/>
        </authorList>
    </citation>
    <scope>NUCLEOTIDE SEQUENCE</scope>
    <source>
        <strain evidence="2">Duluth1</strain>
        <tissue evidence="2">Whole animal</tissue>
    </source>
</reference>
<name>A0A9D4KMS8_DREPO</name>
<accession>A0A9D4KMS8</accession>
<dbReference type="EMBL" id="JAIWYP010000004">
    <property type="protein sequence ID" value="KAH3842379.1"/>
    <property type="molecule type" value="Genomic_DNA"/>
</dbReference>
<sequence>MTPSSLDPCPAPSHVDHSLTFDLWLISRILTISAELGTALDCLEDVIPTLEEVTDVRN</sequence>
<proteinExistence type="predicted"/>
<dbReference type="AlphaFoldDB" id="A0A9D4KMS8"/>
<evidence type="ECO:0000313" key="2">
    <source>
        <dbReference type="EMBL" id="KAH3842379.1"/>
    </source>
</evidence>